<dbReference type="AlphaFoldDB" id="F7YVQ0"/>
<protein>
    <submittedName>
        <fullName evidence="8">Response regulator receiver protein</fullName>
    </submittedName>
</protein>
<dbReference type="Pfam" id="PF00072">
    <property type="entry name" value="Response_reg"/>
    <property type="match status" value="1"/>
</dbReference>
<dbReference type="PANTHER" id="PTHR44591">
    <property type="entry name" value="STRESS RESPONSE REGULATOR PROTEIN 1"/>
    <property type="match status" value="1"/>
</dbReference>
<gene>
    <name evidence="8" type="ORF">Theth_1668</name>
</gene>
<dbReference type="STRING" id="688269.Theth_1668"/>
<evidence type="ECO:0000313" key="8">
    <source>
        <dbReference type="EMBL" id="AEH51715.1"/>
    </source>
</evidence>
<dbReference type="InterPro" id="IPR050595">
    <property type="entry name" value="Bact_response_regulator"/>
</dbReference>
<evidence type="ECO:0000256" key="2">
    <source>
        <dbReference type="ARBA" id="ARBA00023012"/>
    </source>
</evidence>
<dbReference type="RefSeq" id="WP_013932923.1">
    <property type="nucleotide sequence ID" value="NC_015707.1"/>
</dbReference>
<dbReference type="SUPFAM" id="SSF52172">
    <property type="entry name" value="CheY-like"/>
    <property type="match status" value="1"/>
</dbReference>
<evidence type="ECO:0000256" key="1">
    <source>
        <dbReference type="ARBA" id="ARBA00022553"/>
    </source>
</evidence>
<evidence type="ECO:0000259" key="7">
    <source>
        <dbReference type="PROSITE" id="PS50110"/>
    </source>
</evidence>
<dbReference type="GO" id="GO:0003677">
    <property type="term" value="F:DNA binding"/>
    <property type="evidence" value="ECO:0007669"/>
    <property type="project" value="UniProtKB-KW"/>
</dbReference>
<dbReference type="FunFam" id="3.40.50.2300:FF:000001">
    <property type="entry name" value="DNA-binding response regulator PhoB"/>
    <property type="match status" value="1"/>
</dbReference>
<dbReference type="Gene3D" id="3.40.50.2300">
    <property type="match status" value="1"/>
</dbReference>
<dbReference type="HOGENOM" id="CLU_000445_69_8_0"/>
<keyword evidence="9" id="KW-1185">Reference proteome</keyword>
<sequence>MEKQAKILVVEDEENVRLLISEELQDMGHIVETASNAEEALKKLQEKSFDLVTIDIEMPGMNGIELAGTLRQKFPRIKIILLTAYSHYKYDLASWAADAYIVKSPDLEELKRTVTKLLSM</sequence>
<dbReference type="CDD" id="cd17554">
    <property type="entry name" value="REC_TrrA-like"/>
    <property type="match status" value="1"/>
</dbReference>
<keyword evidence="3" id="KW-0805">Transcription regulation</keyword>
<dbReference type="PATRIC" id="fig|688269.3.peg.1715"/>
<keyword evidence="5" id="KW-0804">Transcription</keyword>
<proteinExistence type="predicted"/>
<evidence type="ECO:0000313" key="9">
    <source>
        <dbReference type="Proteomes" id="UP000006804"/>
    </source>
</evidence>
<feature type="modified residue" description="4-aspartylphosphate" evidence="6">
    <location>
        <position position="55"/>
    </location>
</feature>
<evidence type="ECO:0000256" key="4">
    <source>
        <dbReference type="ARBA" id="ARBA00023125"/>
    </source>
</evidence>
<accession>F7YVQ0</accession>
<evidence type="ECO:0000256" key="6">
    <source>
        <dbReference type="PROSITE-ProRule" id="PRU00169"/>
    </source>
</evidence>
<dbReference type="PROSITE" id="PS50110">
    <property type="entry name" value="RESPONSE_REGULATORY"/>
    <property type="match status" value="1"/>
</dbReference>
<feature type="domain" description="Response regulatory" evidence="7">
    <location>
        <begin position="6"/>
        <end position="118"/>
    </location>
</feature>
<keyword evidence="1 6" id="KW-0597">Phosphoprotein</keyword>
<dbReference type="KEGG" id="tta:Theth_1668"/>
<dbReference type="Proteomes" id="UP000006804">
    <property type="component" value="Chromosome"/>
</dbReference>
<name>F7YVQ0_9THEM</name>
<reference evidence="8 9" key="1">
    <citation type="submission" date="2010-11" db="EMBL/GenBank/DDBJ databases">
        <title>The complete genome of Thermotoga thermarum DSM 5069.</title>
        <authorList>
            <consortium name="US DOE Joint Genome Institute (JGI-PGF)"/>
            <person name="Lucas S."/>
            <person name="Copeland A."/>
            <person name="Lapidus A."/>
            <person name="Bruce D."/>
            <person name="Goodwin L."/>
            <person name="Pitluck S."/>
            <person name="Kyrpides N."/>
            <person name="Mavromatis K."/>
            <person name="Ivanova N."/>
            <person name="Zeytun A."/>
            <person name="Brettin T."/>
            <person name="Detter J.C."/>
            <person name="Tapia R."/>
            <person name="Han C."/>
            <person name="Land M."/>
            <person name="Hauser L."/>
            <person name="Markowitz V."/>
            <person name="Cheng J.-F."/>
            <person name="Hugenholtz P."/>
            <person name="Woyke T."/>
            <person name="Wu D."/>
            <person name="Spring S."/>
            <person name="Schroeder M."/>
            <person name="Brambilla E."/>
            <person name="Klenk H.-P."/>
            <person name="Eisen J.A."/>
        </authorList>
    </citation>
    <scope>NUCLEOTIDE SEQUENCE [LARGE SCALE GENOMIC DNA]</scope>
    <source>
        <strain evidence="8 9">DSM 5069</strain>
    </source>
</reference>
<dbReference type="SMART" id="SM00448">
    <property type="entry name" value="REC"/>
    <property type="match status" value="1"/>
</dbReference>
<dbReference type="OrthoDB" id="9790669at2"/>
<evidence type="ECO:0000256" key="3">
    <source>
        <dbReference type="ARBA" id="ARBA00023015"/>
    </source>
</evidence>
<dbReference type="InterPro" id="IPR001789">
    <property type="entry name" value="Sig_transdc_resp-reg_receiver"/>
</dbReference>
<organism evidence="8 9">
    <name type="scientific">Pseudothermotoga thermarum DSM 5069</name>
    <dbReference type="NCBI Taxonomy" id="688269"/>
    <lineage>
        <taxon>Bacteria</taxon>
        <taxon>Thermotogati</taxon>
        <taxon>Thermotogota</taxon>
        <taxon>Thermotogae</taxon>
        <taxon>Thermotogales</taxon>
        <taxon>Thermotogaceae</taxon>
        <taxon>Pseudothermotoga</taxon>
    </lineage>
</organism>
<dbReference type="EMBL" id="CP002351">
    <property type="protein sequence ID" value="AEH51715.1"/>
    <property type="molecule type" value="Genomic_DNA"/>
</dbReference>
<evidence type="ECO:0000256" key="5">
    <source>
        <dbReference type="ARBA" id="ARBA00023163"/>
    </source>
</evidence>
<keyword evidence="4" id="KW-0238">DNA-binding</keyword>
<dbReference type="PANTHER" id="PTHR44591:SF18">
    <property type="entry name" value="REGULATORY PROTEIN"/>
    <property type="match status" value="1"/>
</dbReference>
<keyword evidence="2" id="KW-0902">Two-component regulatory system</keyword>
<dbReference type="eggNOG" id="COG0745">
    <property type="taxonomic scope" value="Bacteria"/>
</dbReference>
<dbReference type="GO" id="GO:0000160">
    <property type="term" value="P:phosphorelay signal transduction system"/>
    <property type="evidence" value="ECO:0007669"/>
    <property type="project" value="UniProtKB-KW"/>
</dbReference>
<dbReference type="InterPro" id="IPR011006">
    <property type="entry name" value="CheY-like_superfamily"/>
</dbReference>